<keyword evidence="2" id="KW-1185">Reference proteome</keyword>
<evidence type="ECO:0000313" key="1">
    <source>
        <dbReference type="EMBL" id="KAJ9649445.1"/>
    </source>
</evidence>
<name>A0ACC2ZPL0_9PEZI</name>
<evidence type="ECO:0000313" key="2">
    <source>
        <dbReference type="Proteomes" id="UP001172680"/>
    </source>
</evidence>
<sequence length="614" mass="69438">MESSKSTGVATTAATANKPHAARSRPRSRHDVRQLRSSAVHDPLPFDPEELTRRLKLAQHEDAAARARRRKSAGERPHTGRLKMSSDPPPMCEKLLSRSLEFHKQQDADFEARRLRRRTMPANAETCGRQREKSTKKLEQRPSIKTLDSVDSHTQHRDDSSTKPAPAATKAKKPRPVTLNHVPTHAASSHARVTDIIGKENIHVLAQPVVIKYSNGLIRTKSCTASVHPRQFWDEIRNTNAYNEALSNRNNFQHTQAMRDAATAAEARAERRARRSVHAVTSDDNLRRSISTARKSGEMRRQNTPFGQFLSSCSSDAEQLPRPSYAITPNDRNDWSEADECEDPKASRGSINFSLMRKISRRRSDLTKLAPKQPQPVSEEAARWREKAKRHSAAAEQRALSEKAAVQEKRKSRMERASTESVAHDSKQLPQQQKQDPAEVKDINAVEQQMPKPEPGSIRSTRSGSLQSAEFHSCDEGDERKDTTTMRRPRTQSGHKKGMPSTVLEIPPAPIDPLVAHSMKYNAVPSLREGRSVARRSRTEADGELRGGRQPSKRYRKRSAAPDLQVRNVEKPVVMPREKPRALRKEKPETTVMHLRAQLEKEEKRRMRSRLVCF</sequence>
<protein>
    <submittedName>
        <fullName evidence="1">Uncharacterized protein</fullName>
    </submittedName>
</protein>
<gene>
    <name evidence="1" type="ORF">H2199_000220</name>
</gene>
<reference evidence="1" key="1">
    <citation type="submission" date="2022-10" db="EMBL/GenBank/DDBJ databases">
        <title>Culturing micro-colonial fungi from biological soil crusts in the Mojave desert and describing Neophaeococcomyces mojavensis, and introducing the new genera and species Taxawa tesnikishii.</title>
        <authorList>
            <person name="Kurbessoian T."/>
            <person name="Stajich J.E."/>
        </authorList>
    </citation>
    <scope>NUCLEOTIDE SEQUENCE</scope>
    <source>
        <strain evidence="1">JES_115</strain>
    </source>
</reference>
<accession>A0ACC2ZPL0</accession>
<comment type="caution">
    <text evidence="1">The sequence shown here is derived from an EMBL/GenBank/DDBJ whole genome shotgun (WGS) entry which is preliminary data.</text>
</comment>
<proteinExistence type="predicted"/>
<dbReference type="EMBL" id="JAPDRP010000001">
    <property type="protein sequence ID" value="KAJ9649445.1"/>
    <property type="molecule type" value="Genomic_DNA"/>
</dbReference>
<organism evidence="1 2">
    <name type="scientific">Coniosporium tulheliwenetii</name>
    <dbReference type="NCBI Taxonomy" id="3383036"/>
    <lineage>
        <taxon>Eukaryota</taxon>
        <taxon>Fungi</taxon>
        <taxon>Dikarya</taxon>
        <taxon>Ascomycota</taxon>
        <taxon>Pezizomycotina</taxon>
        <taxon>Dothideomycetes</taxon>
        <taxon>Dothideomycetes incertae sedis</taxon>
        <taxon>Coniosporium</taxon>
    </lineage>
</organism>
<dbReference type="Proteomes" id="UP001172680">
    <property type="component" value="Unassembled WGS sequence"/>
</dbReference>